<gene>
    <name evidence="1" type="ORF">Novomoskovsk_61</name>
</gene>
<dbReference type="EMBL" id="MT422786">
    <property type="protein sequence ID" value="QKN88249.1"/>
    <property type="molecule type" value="Genomic_DNA"/>
</dbReference>
<sequence length="43" mass="4973">MSHTVAILIILFVIVNATWWGSRIIDSIFDRFENKGGKENEHN</sequence>
<proteinExistence type="predicted"/>
<keyword evidence="2" id="KW-1185">Reference proteome</keyword>
<evidence type="ECO:0000313" key="2">
    <source>
        <dbReference type="Proteomes" id="UP000509405"/>
    </source>
</evidence>
<dbReference type="Proteomes" id="UP000509405">
    <property type="component" value="Segment"/>
</dbReference>
<organism evidence="1 2">
    <name type="scientific">Bacillus phage Novomoskovsk</name>
    <dbReference type="NCBI Taxonomy" id="2736258"/>
    <lineage>
        <taxon>Viruses</taxon>
        <taxon>Duplodnaviria</taxon>
        <taxon>Heunggongvirae</taxon>
        <taxon>Uroviricota</taxon>
        <taxon>Caudoviricetes</taxon>
        <taxon>Ehrlichviridae</taxon>
        <taxon>Andromedavirus</taxon>
        <taxon>Andromedavirus novomoskovsk</taxon>
    </lineage>
</organism>
<name>A0A6M9Z7E1_9CAUD</name>
<evidence type="ECO:0000313" key="1">
    <source>
        <dbReference type="EMBL" id="QKN88249.1"/>
    </source>
</evidence>
<accession>A0A6M9Z7E1</accession>
<reference evidence="1 2" key="1">
    <citation type="submission" date="2020-05" db="EMBL/GenBank/DDBJ databases">
        <authorList>
            <person name="Piligrimova E."/>
            <person name="Kazantseva O."/>
            <person name="Skorynina A."/>
            <person name="Shadrin A."/>
        </authorList>
    </citation>
    <scope>NUCLEOTIDE SEQUENCE [LARGE SCALE GENOMIC DNA]</scope>
</reference>
<protein>
    <submittedName>
        <fullName evidence="1">Uncharacterized protein</fullName>
    </submittedName>
</protein>